<dbReference type="Pfam" id="PF20154">
    <property type="entry name" value="LNT_N"/>
    <property type="match status" value="1"/>
</dbReference>
<dbReference type="SUPFAM" id="SSF56317">
    <property type="entry name" value="Carbon-nitrogen hydrolase"/>
    <property type="match status" value="1"/>
</dbReference>
<proteinExistence type="inferred from homology"/>
<evidence type="ECO:0000256" key="5">
    <source>
        <dbReference type="ARBA" id="ARBA00022692"/>
    </source>
</evidence>
<keyword evidence="4 9" id="KW-0808">Transferase</keyword>
<evidence type="ECO:0000259" key="10">
    <source>
        <dbReference type="PROSITE" id="PS50263"/>
    </source>
</evidence>
<evidence type="ECO:0000313" key="12">
    <source>
        <dbReference type="Proteomes" id="UP000188912"/>
    </source>
</evidence>
<dbReference type="EC" id="2.3.1.269" evidence="9"/>
<keyword evidence="8 9" id="KW-0012">Acyltransferase</keyword>
<feature type="transmembrane region" description="Helical" evidence="9">
    <location>
        <begin position="512"/>
        <end position="531"/>
    </location>
</feature>
<dbReference type="PANTHER" id="PTHR38686">
    <property type="entry name" value="APOLIPOPROTEIN N-ACYLTRANSFERASE"/>
    <property type="match status" value="1"/>
</dbReference>
<keyword evidence="3 9" id="KW-1003">Cell membrane</keyword>
<evidence type="ECO:0000256" key="1">
    <source>
        <dbReference type="ARBA" id="ARBA00004651"/>
    </source>
</evidence>
<comment type="subcellular location">
    <subcellularLocation>
        <location evidence="1 9">Cell membrane</location>
        <topology evidence="1 9">Multi-pass membrane protein</topology>
    </subcellularLocation>
</comment>
<comment type="catalytic activity">
    <reaction evidence="9">
        <text>N-terminal S-1,2-diacyl-sn-glyceryl-L-cysteinyl-[lipoprotein] + a glycerophospholipid = N-acyl-S-1,2-diacyl-sn-glyceryl-L-cysteinyl-[lipoprotein] + a 2-acyl-sn-glycero-3-phospholipid + H(+)</text>
        <dbReference type="Rhea" id="RHEA:48228"/>
        <dbReference type="Rhea" id="RHEA-COMP:14681"/>
        <dbReference type="Rhea" id="RHEA-COMP:14684"/>
        <dbReference type="ChEBI" id="CHEBI:15378"/>
        <dbReference type="ChEBI" id="CHEBI:136912"/>
        <dbReference type="ChEBI" id="CHEBI:140656"/>
        <dbReference type="ChEBI" id="CHEBI:140657"/>
        <dbReference type="ChEBI" id="CHEBI:140660"/>
        <dbReference type="EC" id="2.3.1.269"/>
    </reaction>
</comment>
<dbReference type="Gene3D" id="3.60.110.10">
    <property type="entry name" value="Carbon-nitrogen hydrolase"/>
    <property type="match status" value="1"/>
</dbReference>
<dbReference type="InterPro" id="IPR004563">
    <property type="entry name" value="Apolipo_AcylTrfase"/>
</dbReference>
<name>A0A1U9JWD8_9HYPH</name>
<comment type="function">
    <text evidence="9">Catalyzes the phospholipid dependent N-acylation of the N-terminal cysteine of apolipoprotein, the last step in lipoprotein maturation.</text>
</comment>
<comment type="similarity">
    <text evidence="2 9">Belongs to the CN hydrolase family. Apolipoprotein N-acyltransferase subfamily.</text>
</comment>
<dbReference type="GO" id="GO:0042158">
    <property type="term" value="P:lipoprotein biosynthetic process"/>
    <property type="evidence" value="ECO:0007669"/>
    <property type="project" value="UniProtKB-UniRule"/>
</dbReference>
<feature type="transmembrane region" description="Helical" evidence="9">
    <location>
        <begin position="213"/>
        <end position="230"/>
    </location>
</feature>
<dbReference type="KEGG" id="thd:BHV28_14590"/>
<evidence type="ECO:0000256" key="2">
    <source>
        <dbReference type="ARBA" id="ARBA00010065"/>
    </source>
</evidence>
<feature type="transmembrane region" description="Helical" evidence="9">
    <location>
        <begin position="26"/>
        <end position="54"/>
    </location>
</feature>
<keyword evidence="5 9" id="KW-0812">Transmembrane</keyword>
<feature type="transmembrane region" description="Helical" evidence="9">
    <location>
        <begin position="106"/>
        <end position="131"/>
    </location>
</feature>
<dbReference type="GO" id="GO:0016410">
    <property type="term" value="F:N-acyltransferase activity"/>
    <property type="evidence" value="ECO:0007669"/>
    <property type="project" value="UniProtKB-UniRule"/>
</dbReference>
<dbReference type="EMBL" id="CP017315">
    <property type="protein sequence ID" value="AQS42141.1"/>
    <property type="molecule type" value="Genomic_DNA"/>
</dbReference>
<organism evidence="11 12">
    <name type="scientific">Candidatus Tokpelaia hoelldobleri</name>
    <dbReference type="NCBI Taxonomy" id="1902579"/>
    <lineage>
        <taxon>Bacteria</taxon>
        <taxon>Pseudomonadati</taxon>
        <taxon>Pseudomonadota</taxon>
        <taxon>Alphaproteobacteria</taxon>
        <taxon>Hyphomicrobiales</taxon>
        <taxon>Candidatus Tokpelaia</taxon>
    </lineage>
</organism>
<comment type="pathway">
    <text evidence="9">Protein modification; lipoprotein biosynthesis (N-acyl transfer).</text>
</comment>
<evidence type="ECO:0000313" key="11">
    <source>
        <dbReference type="EMBL" id="AQS42141.1"/>
    </source>
</evidence>
<dbReference type="Proteomes" id="UP000188912">
    <property type="component" value="Chromosome"/>
</dbReference>
<dbReference type="HAMAP" id="MF_01148">
    <property type="entry name" value="Lnt"/>
    <property type="match status" value="1"/>
</dbReference>
<dbReference type="InterPro" id="IPR036526">
    <property type="entry name" value="C-N_Hydrolase_sf"/>
</dbReference>
<dbReference type="NCBIfam" id="TIGR00546">
    <property type="entry name" value="lnt"/>
    <property type="match status" value="1"/>
</dbReference>
<feature type="transmembrane region" description="Helical" evidence="9">
    <location>
        <begin position="75"/>
        <end position="94"/>
    </location>
</feature>
<reference evidence="11 12" key="1">
    <citation type="journal article" date="2010" name="Science">
        <title>Genomic comparison of the ants Camponotus floridanus and Harpegnathos saltator.</title>
        <authorList>
            <person name="Bonasio R."/>
            <person name="Zhang G."/>
            <person name="Ye C."/>
            <person name="Mutti N.S."/>
            <person name="Fang X."/>
            <person name="Qin N."/>
            <person name="Donahue G."/>
            <person name="Yang P."/>
            <person name="Li Q."/>
            <person name="Li C."/>
            <person name="Zhang P."/>
            <person name="Huang Z."/>
            <person name="Berger S.L."/>
            <person name="Reinberg D."/>
            <person name="Wang J."/>
            <person name="Liebig J."/>
        </authorList>
    </citation>
    <scope>NUCLEOTIDE SEQUENCE [LARGE SCALE GENOMIC DNA]</scope>
    <source>
        <strain evidence="11 12">Hsal</strain>
    </source>
</reference>
<feature type="transmembrane region" description="Helical" evidence="9">
    <location>
        <begin position="186"/>
        <end position="206"/>
    </location>
</feature>
<reference evidence="11 12" key="2">
    <citation type="journal article" date="2016" name="Sci. Rep.">
        <title>The genome of Rhizobiales bacteria in predatory ants reveals urease gene functions but no genes for nitrogen fixation.</title>
        <authorList>
            <person name="Neuvonen M.M."/>
            <person name="Tamarit D."/>
            <person name="Naslund K."/>
            <person name="Liebig J."/>
            <person name="Feldhaar H."/>
            <person name="Moran N.A."/>
            <person name="Guy L."/>
            <person name="Andersson S.G."/>
        </authorList>
    </citation>
    <scope>NUCLEOTIDE SEQUENCE [LARGE SCALE GENOMIC DNA]</scope>
    <source>
        <strain evidence="11 12">Hsal</strain>
    </source>
</reference>
<dbReference type="UniPathway" id="UPA00666"/>
<evidence type="ECO:0000256" key="4">
    <source>
        <dbReference type="ARBA" id="ARBA00022679"/>
    </source>
</evidence>
<evidence type="ECO:0000256" key="6">
    <source>
        <dbReference type="ARBA" id="ARBA00022989"/>
    </source>
</evidence>
<gene>
    <name evidence="11" type="primary">cutE</name>
    <name evidence="9" type="synonym">lnt</name>
    <name evidence="11" type="ORF">BHV28_14590</name>
</gene>
<dbReference type="GO" id="GO:0005886">
    <property type="term" value="C:plasma membrane"/>
    <property type="evidence" value="ECO:0007669"/>
    <property type="project" value="UniProtKB-SubCell"/>
</dbReference>
<dbReference type="PROSITE" id="PS50263">
    <property type="entry name" value="CN_HYDROLASE"/>
    <property type="match status" value="1"/>
</dbReference>
<dbReference type="AlphaFoldDB" id="A0A1U9JWD8"/>
<dbReference type="Pfam" id="PF00795">
    <property type="entry name" value="CN_hydrolase"/>
    <property type="match status" value="1"/>
</dbReference>
<evidence type="ECO:0000256" key="3">
    <source>
        <dbReference type="ARBA" id="ARBA00022475"/>
    </source>
</evidence>
<dbReference type="PANTHER" id="PTHR38686:SF1">
    <property type="entry name" value="APOLIPOPROTEIN N-ACYLTRANSFERASE"/>
    <property type="match status" value="1"/>
</dbReference>
<dbReference type="InterPro" id="IPR003010">
    <property type="entry name" value="C-N_Hydrolase"/>
</dbReference>
<keyword evidence="6 9" id="KW-1133">Transmembrane helix</keyword>
<feature type="domain" description="CN hydrolase" evidence="10">
    <location>
        <begin position="250"/>
        <end position="499"/>
    </location>
</feature>
<keyword evidence="12" id="KW-1185">Reference proteome</keyword>
<dbReference type="CDD" id="cd07571">
    <property type="entry name" value="ALP_N-acyl_transferase"/>
    <property type="match status" value="1"/>
</dbReference>
<evidence type="ECO:0000256" key="7">
    <source>
        <dbReference type="ARBA" id="ARBA00023136"/>
    </source>
</evidence>
<dbReference type="STRING" id="1902579.BHV28_14590"/>
<accession>A0A1U9JWD8</accession>
<keyword evidence="7 9" id="KW-0472">Membrane</keyword>
<evidence type="ECO:0000256" key="9">
    <source>
        <dbReference type="HAMAP-Rule" id="MF_01148"/>
    </source>
</evidence>
<sequence length="549" mass="59503">MTAKAASAFALTQTIVNLSGWRRQGVAVLAGVLTALALPPVYALPVCFITFPLLTFLLDGIHTCHAGQTAKRARLAFLTGWSFGFGYFVAGLWWTAHAMLIDPASYWWAIPLAIFGLPAVLAVYWGLAALLAFPLWQKGYARLLALAFGFGVAEWLRGVLFTGFPWNAIGYTAMPIPLLMQPAAVFGLYGMNALAVLVFATPALAIGKHTRKTGVAITALLVIAALGFSLTRLPEAMPAADTGGLAVRLIQPSVPQDQKADHETLRASFEHHLRLTAAAPHTARQASATPQLVIWPETSVPYPLETPGLLPQIAARLQHNQQALVGAIRMKRDNSHYHYFNSMQLIDHQGRIQASADKVHLVPFGEYMPFGVLFRRLGIQGIAEIAGGYSAGDKRHTITLSDGAVILPLICYEIIFPTGLDYEGPAPDMLVNISNDAWFGNTPGPRQHLLQAQLRAVEQGLPVLRATNNGISAVIDPYGRITATLGYDRIDFIDTRVPAKITPFWRGGAGTMQAFALFTILFAAATALAFAPRIFCRHKQAIDNSGRLL</sequence>
<feature type="transmembrane region" description="Helical" evidence="9">
    <location>
        <begin position="143"/>
        <end position="166"/>
    </location>
</feature>
<evidence type="ECO:0000256" key="8">
    <source>
        <dbReference type="ARBA" id="ARBA00023315"/>
    </source>
</evidence>
<dbReference type="InterPro" id="IPR045378">
    <property type="entry name" value="LNT_N"/>
</dbReference>
<protein>
    <recommendedName>
        <fullName evidence="9">Apolipoprotein N-acyltransferase</fullName>
        <shortName evidence="9">ALP N-acyltransferase</shortName>
        <ecNumber evidence="9">2.3.1.269</ecNumber>
    </recommendedName>
</protein>